<dbReference type="EMBL" id="CAJFCW020000002">
    <property type="protein sequence ID" value="CAG9095381.1"/>
    <property type="molecule type" value="Genomic_DNA"/>
</dbReference>
<evidence type="ECO:0000256" key="2">
    <source>
        <dbReference type="ARBA" id="ARBA00022771"/>
    </source>
</evidence>
<evidence type="ECO:0000259" key="8">
    <source>
        <dbReference type="PROSITE" id="PS50157"/>
    </source>
</evidence>
<dbReference type="AlphaFoldDB" id="A0A811K881"/>
<dbReference type="Pfam" id="PF21884">
    <property type="entry name" value="ZUO1-like_ZHD"/>
    <property type="match status" value="1"/>
</dbReference>
<proteinExistence type="predicted"/>
<feature type="region of interest" description="Disordered" evidence="6">
    <location>
        <begin position="482"/>
        <end position="501"/>
    </location>
</feature>
<dbReference type="SMART" id="SM00355">
    <property type="entry name" value="ZnF_C2H2"/>
    <property type="match status" value="2"/>
</dbReference>
<feature type="domain" description="C2H2-type" evidence="8">
    <location>
        <begin position="456"/>
        <end position="485"/>
    </location>
</feature>
<dbReference type="Pfam" id="PF12171">
    <property type="entry name" value="zf-C2H2_jaz"/>
    <property type="match status" value="1"/>
</dbReference>
<dbReference type="EMBL" id="CAJFDH010000002">
    <property type="protein sequence ID" value="CAD5212247.1"/>
    <property type="molecule type" value="Genomic_DNA"/>
</dbReference>
<feature type="compositionally biased region" description="Basic and acidic residues" evidence="6">
    <location>
        <begin position="410"/>
        <end position="423"/>
    </location>
</feature>
<dbReference type="PANTHER" id="PTHR44029">
    <property type="entry name" value="DNAJ HOMOLOG SUBFAMILY C MEMBER 21"/>
    <property type="match status" value="1"/>
</dbReference>
<keyword evidence="1" id="KW-0479">Metal-binding</keyword>
<evidence type="ECO:0000256" key="3">
    <source>
        <dbReference type="ARBA" id="ARBA00022833"/>
    </source>
</evidence>
<dbReference type="PROSITE" id="PS00636">
    <property type="entry name" value="DNAJ_1"/>
    <property type="match status" value="1"/>
</dbReference>
<gene>
    <name evidence="9" type="ORF">BOKJ2_LOCUS4107</name>
</gene>
<feature type="domain" description="C2H2-type" evidence="8">
    <location>
        <begin position="314"/>
        <end position="338"/>
    </location>
</feature>
<dbReference type="InterPro" id="IPR003604">
    <property type="entry name" value="Matrin/U1-like-C_Znf_C2H2"/>
</dbReference>
<evidence type="ECO:0008006" key="11">
    <source>
        <dbReference type="Google" id="ProtNLM"/>
    </source>
</evidence>
<dbReference type="GO" id="GO:0005737">
    <property type="term" value="C:cytoplasm"/>
    <property type="evidence" value="ECO:0007669"/>
    <property type="project" value="TreeGrafter"/>
</dbReference>
<dbReference type="InterPro" id="IPR054076">
    <property type="entry name" value="ZUO1-like_ZHD"/>
</dbReference>
<dbReference type="Pfam" id="PF00226">
    <property type="entry name" value="DnaJ"/>
    <property type="match status" value="1"/>
</dbReference>
<evidence type="ECO:0000259" key="7">
    <source>
        <dbReference type="PROSITE" id="PS50076"/>
    </source>
</evidence>
<dbReference type="InterPro" id="IPR036869">
    <property type="entry name" value="J_dom_sf"/>
</dbReference>
<name>A0A811K881_9BILA</name>
<dbReference type="InterPro" id="IPR051964">
    <property type="entry name" value="Chaperone_stress_response"/>
</dbReference>
<evidence type="ECO:0000256" key="4">
    <source>
        <dbReference type="PROSITE-ProRule" id="PRU00042"/>
    </source>
</evidence>
<feature type="region of interest" description="Disordered" evidence="6">
    <location>
        <begin position="343"/>
        <end position="455"/>
    </location>
</feature>
<feature type="coiled-coil region" evidence="5">
    <location>
        <begin position="235"/>
        <end position="304"/>
    </location>
</feature>
<reference evidence="9" key="1">
    <citation type="submission" date="2020-09" db="EMBL/GenBank/DDBJ databases">
        <authorList>
            <person name="Kikuchi T."/>
        </authorList>
    </citation>
    <scope>NUCLEOTIDE SEQUENCE</scope>
    <source>
        <strain evidence="9">SH1</strain>
    </source>
</reference>
<dbReference type="GO" id="GO:0003676">
    <property type="term" value="F:nucleic acid binding"/>
    <property type="evidence" value="ECO:0007669"/>
    <property type="project" value="InterPro"/>
</dbReference>
<dbReference type="InterPro" id="IPR036236">
    <property type="entry name" value="Znf_C2H2_sf"/>
</dbReference>
<dbReference type="PROSITE" id="PS50157">
    <property type="entry name" value="ZINC_FINGER_C2H2_2"/>
    <property type="match status" value="2"/>
</dbReference>
<dbReference type="InterPro" id="IPR013087">
    <property type="entry name" value="Znf_C2H2_type"/>
</dbReference>
<keyword evidence="3" id="KW-0862">Zinc</keyword>
<dbReference type="OrthoDB" id="10250354at2759"/>
<feature type="compositionally biased region" description="Basic residues" evidence="6">
    <location>
        <begin position="369"/>
        <end position="378"/>
    </location>
</feature>
<dbReference type="PROSITE" id="PS00028">
    <property type="entry name" value="ZINC_FINGER_C2H2_1"/>
    <property type="match status" value="2"/>
</dbReference>
<dbReference type="InterPro" id="IPR001623">
    <property type="entry name" value="DnaJ_domain"/>
</dbReference>
<sequence>MGIFDDFFEKAKSFLGQEEGEVQETKKCYYELLEVPRDATDDQIKKSYRKLALKYHPDKVEPEQRERCTAYFVLLQAAYEVLSDPQERAFYDKHRENIIQGSSPEEKKDTGINLYPFFQKCFNGYEDDEDGFYSVYRQLFDKLAAEEYPYIEEDEEHEFPSFGYANSDYDQVVGPFYGFWSSFSTLRSFAWLDKYDLRQANDRYTIKCMDKENKKLRDVGKKQRNDDIRELVAYIRKRDKRVQRYRAELEERKQKEFERVEAERKRQIRENWEKLKDEEVAEMSKEHLEDLEKLENELDEQFGALDCDDDDASFYCIVCEKKFKTKKSFQNHEKSKKHKQALEELKEFMNQDDQMLLEDEESEEEQQQTKRKKKKKRGKVEVPVVDDDPTEESSKPLPDDDTVDEPGVAEVKDENEVETKEENVVVEPIGKKGKKEKKQKQKEPKKPTGPTVPVESECKVCGLDFPSRSKLFAHIKDTGHAALKTDVPSTAPTGRTKKKNR</sequence>
<dbReference type="PROSITE" id="PS50076">
    <property type="entry name" value="DNAJ_2"/>
    <property type="match status" value="1"/>
</dbReference>
<dbReference type="PANTHER" id="PTHR44029:SF1">
    <property type="entry name" value="DNAJ HOMOLOG SUBFAMILY C MEMBER 21"/>
    <property type="match status" value="1"/>
</dbReference>
<dbReference type="InterPro" id="IPR022755">
    <property type="entry name" value="Znf_C2H2_jaz"/>
</dbReference>
<dbReference type="Proteomes" id="UP000783686">
    <property type="component" value="Unassembled WGS sequence"/>
</dbReference>
<keyword evidence="2 4" id="KW-0863">Zinc-finger</keyword>
<evidence type="ECO:0000256" key="1">
    <source>
        <dbReference type="ARBA" id="ARBA00022723"/>
    </source>
</evidence>
<organism evidence="9 10">
    <name type="scientific">Bursaphelenchus okinawaensis</name>
    <dbReference type="NCBI Taxonomy" id="465554"/>
    <lineage>
        <taxon>Eukaryota</taxon>
        <taxon>Metazoa</taxon>
        <taxon>Ecdysozoa</taxon>
        <taxon>Nematoda</taxon>
        <taxon>Chromadorea</taxon>
        <taxon>Rhabditida</taxon>
        <taxon>Tylenchina</taxon>
        <taxon>Tylenchomorpha</taxon>
        <taxon>Aphelenchoidea</taxon>
        <taxon>Aphelenchoididae</taxon>
        <taxon>Bursaphelenchus</taxon>
    </lineage>
</organism>
<dbReference type="CDD" id="cd06257">
    <property type="entry name" value="DnaJ"/>
    <property type="match status" value="1"/>
</dbReference>
<protein>
    <recommendedName>
        <fullName evidence="11">J domain-containing protein</fullName>
    </recommendedName>
</protein>
<keyword evidence="10" id="KW-1185">Reference proteome</keyword>
<dbReference type="InterPro" id="IPR018253">
    <property type="entry name" value="DnaJ_domain_CS"/>
</dbReference>
<dbReference type="Gene3D" id="3.30.160.60">
    <property type="entry name" value="Classic Zinc Finger"/>
    <property type="match status" value="1"/>
</dbReference>
<feature type="compositionally biased region" description="Acidic residues" evidence="6">
    <location>
        <begin position="355"/>
        <end position="366"/>
    </location>
</feature>
<evidence type="ECO:0000313" key="10">
    <source>
        <dbReference type="Proteomes" id="UP000614601"/>
    </source>
</evidence>
<dbReference type="SMART" id="SM00271">
    <property type="entry name" value="DnaJ"/>
    <property type="match status" value="1"/>
</dbReference>
<dbReference type="PRINTS" id="PR00625">
    <property type="entry name" value="JDOMAIN"/>
</dbReference>
<feature type="compositionally biased region" description="Basic residues" evidence="6">
    <location>
        <begin position="431"/>
        <end position="440"/>
    </location>
</feature>
<evidence type="ECO:0000256" key="5">
    <source>
        <dbReference type="SAM" id="Coils"/>
    </source>
</evidence>
<feature type="domain" description="J" evidence="7">
    <location>
        <begin position="28"/>
        <end position="95"/>
    </location>
</feature>
<dbReference type="SMART" id="SM00451">
    <property type="entry name" value="ZnF_U1"/>
    <property type="match status" value="1"/>
</dbReference>
<evidence type="ECO:0000256" key="6">
    <source>
        <dbReference type="SAM" id="MobiDB-lite"/>
    </source>
</evidence>
<keyword evidence="5" id="KW-0175">Coiled coil</keyword>
<accession>A0A811K881</accession>
<dbReference type="Proteomes" id="UP000614601">
    <property type="component" value="Unassembled WGS sequence"/>
</dbReference>
<evidence type="ECO:0000313" key="9">
    <source>
        <dbReference type="EMBL" id="CAD5212247.1"/>
    </source>
</evidence>
<dbReference type="Gene3D" id="1.10.287.110">
    <property type="entry name" value="DnaJ domain"/>
    <property type="match status" value="1"/>
</dbReference>
<dbReference type="SUPFAM" id="SSF57667">
    <property type="entry name" value="beta-beta-alpha zinc fingers"/>
    <property type="match status" value="1"/>
</dbReference>
<dbReference type="GO" id="GO:0008270">
    <property type="term" value="F:zinc ion binding"/>
    <property type="evidence" value="ECO:0007669"/>
    <property type="project" value="UniProtKB-KW"/>
</dbReference>
<dbReference type="SUPFAM" id="SSF46565">
    <property type="entry name" value="Chaperone J-domain"/>
    <property type="match status" value="1"/>
</dbReference>
<comment type="caution">
    <text evidence="9">The sequence shown here is derived from an EMBL/GenBank/DDBJ whole genome shotgun (WGS) entry which is preliminary data.</text>
</comment>